<sequence>MALDSSAAGGSAASATAANFRHPCH</sequence>
<dbReference type="Proteomes" id="UP000191342">
    <property type="component" value="Unassembled WGS sequence"/>
</dbReference>
<accession>A0A1V6THR0</accession>
<feature type="compositionally biased region" description="Low complexity" evidence="1">
    <location>
        <begin position="1"/>
        <end position="18"/>
    </location>
</feature>
<dbReference type="EMBL" id="MLQL01000008">
    <property type="protein sequence ID" value="OQE25912.1"/>
    <property type="molecule type" value="Genomic_DNA"/>
</dbReference>
<protein>
    <submittedName>
        <fullName evidence="2">Uncharacterized protein</fullName>
    </submittedName>
</protein>
<dbReference type="AlphaFoldDB" id="A0A1V6THR0"/>
<evidence type="ECO:0000313" key="3">
    <source>
        <dbReference type="Proteomes" id="UP000191342"/>
    </source>
</evidence>
<evidence type="ECO:0000256" key="1">
    <source>
        <dbReference type="SAM" id="MobiDB-lite"/>
    </source>
</evidence>
<gene>
    <name evidence="2" type="ORF">PENFLA_c008G03590</name>
</gene>
<reference evidence="3" key="1">
    <citation type="journal article" date="2017" name="Nat. Microbiol.">
        <title>Global analysis of biosynthetic gene clusters reveals vast potential of secondary metabolite production in Penicillium species.</title>
        <authorList>
            <person name="Nielsen J.C."/>
            <person name="Grijseels S."/>
            <person name="Prigent S."/>
            <person name="Ji B."/>
            <person name="Dainat J."/>
            <person name="Nielsen K.F."/>
            <person name="Frisvad J.C."/>
            <person name="Workman M."/>
            <person name="Nielsen J."/>
        </authorList>
    </citation>
    <scope>NUCLEOTIDE SEQUENCE [LARGE SCALE GENOMIC DNA]</scope>
    <source>
        <strain evidence="3">IBT 14082</strain>
    </source>
</reference>
<organism evidence="2 3">
    <name type="scientific">Penicillium flavigenum</name>
    <dbReference type="NCBI Taxonomy" id="254877"/>
    <lineage>
        <taxon>Eukaryota</taxon>
        <taxon>Fungi</taxon>
        <taxon>Dikarya</taxon>
        <taxon>Ascomycota</taxon>
        <taxon>Pezizomycotina</taxon>
        <taxon>Eurotiomycetes</taxon>
        <taxon>Eurotiomycetidae</taxon>
        <taxon>Eurotiales</taxon>
        <taxon>Aspergillaceae</taxon>
        <taxon>Penicillium</taxon>
    </lineage>
</organism>
<evidence type="ECO:0000313" key="2">
    <source>
        <dbReference type="EMBL" id="OQE25912.1"/>
    </source>
</evidence>
<name>A0A1V6THR0_9EURO</name>
<keyword evidence="3" id="KW-1185">Reference proteome</keyword>
<feature type="region of interest" description="Disordered" evidence="1">
    <location>
        <begin position="1"/>
        <end position="25"/>
    </location>
</feature>
<comment type="caution">
    <text evidence="2">The sequence shown here is derived from an EMBL/GenBank/DDBJ whole genome shotgun (WGS) entry which is preliminary data.</text>
</comment>
<proteinExistence type="predicted"/>